<dbReference type="GO" id="GO:0016787">
    <property type="term" value="F:hydrolase activity"/>
    <property type="evidence" value="ECO:0007669"/>
    <property type="project" value="UniProtKB-KW"/>
</dbReference>
<sequence>MDTFEAHMQQATAPGPDRILPGVVLTVVNKDGIAYSKSFGSMSMDPASELSSPPLTPDTTMWIASCTKLMTAISAMQCVERGLLKLDEDVSSILPEWKTPQILVGFEDDSGKPIFKDTKNKITLRMLLSHQSGLGYGFAEPELRRYCTYANVPGIGQGPVVESYFLPLLHEPGSSWTYGVGLDWAGQMIERVTNKTLGSFMEENIWKPLGMNSTTFRLQERPDILSRRADMAERTADGTLGPSPTRFFPDEVSDDQGGGGIFSCPADYAKLLISILKNDGTLLKASTMDDLFTPCLTAGGITAVRENRASSYKNFRESKAGSEATKQVVLPHEINYSVGGQISEKGWVNGRKAGSMSWSGLPNLNWVIDRESGIAFLYFSQLLPAGDAVSRATLERFEYAIYNGELEDLSPKAS</sequence>
<dbReference type="OrthoDB" id="428260at2759"/>
<evidence type="ECO:0000259" key="3">
    <source>
        <dbReference type="Pfam" id="PF00144"/>
    </source>
</evidence>
<dbReference type="VEuPathDB" id="FungiDB:PMAA_063120"/>
<name>B6QA01_TALMQ</name>
<evidence type="ECO:0000313" key="5">
    <source>
        <dbReference type="Proteomes" id="UP000001294"/>
    </source>
</evidence>
<dbReference type="PANTHER" id="PTHR43283:SF17">
    <property type="entry name" value="(LOVD), PUTATIVE (AFU_ORTHOLOGUE AFUA_5G00920)-RELATED"/>
    <property type="match status" value="1"/>
</dbReference>
<dbReference type="PhylomeDB" id="B6QA01"/>
<dbReference type="HOGENOM" id="CLU_020027_11_1_1"/>
<feature type="domain" description="Beta-lactamase-related" evidence="3">
    <location>
        <begin position="13"/>
        <end position="396"/>
    </location>
</feature>
<keyword evidence="2" id="KW-0378">Hydrolase</keyword>
<dbReference type="InterPro" id="IPR001466">
    <property type="entry name" value="Beta-lactam-related"/>
</dbReference>
<dbReference type="AlphaFoldDB" id="B6QA01"/>
<protein>
    <submittedName>
        <fullName evidence="4">D-aminoacylase, putative</fullName>
    </submittedName>
</protein>
<proteinExistence type="inferred from homology"/>
<evidence type="ECO:0000256" key="2">
    <source>
        <dbReference type="ARBA" id="ARBA00022801"/>
    </source>
</evidence>
<dbReference type="Gene3D" id="3.40.710.10">
    <property type="entry name" value="DD-peptidase/beta-lactamase superfamily"/>
    <property type="match status" value="1"/>
</dbReference>
<gene>
    <name evidence="4" type="ORF">PMAA_063120</name>
</gene>
<evidence type="ECO:0000256" key="1">
    <source>
        <dbReference type="ARBA" id="ARBA00009009"/>
    </source>
</evidence>
<evidence type="ECO:0000313" key="4">
    <source>
        <dbReference type="EMBL" id="EEA25193.1"/>
    </source>
</evidence>
<dbReference type="MEROPS" id="S12.950"/>
<dbReference type="PANTHER" id="PTHR43283">
    <property type="entry name" value="BETA-LACTAMASE-RELATED"/>
    <property type="match status" value="1"/>
</dbReference>
<keyword evidence="5" id="KW-1185">Reference proteome</keyword>
<dbReference type="InterPro" id="IPR050789">
    <property type="entry name" value="Diverse_Enzym_Activities"/>
</dbReference>
<dbReference type="Proteomes" id="UP000001294">
    <property type="component" value="Unassembled WGS sequence"/>
</dbReference>
<comment type="similarity">
    <text evidence="1">Belongs to the class-A beta-lactamase family.</text>
</comment>
<accession>B6QA01</accession>
<dbReference type="EMBL" id="DS995900">
    <property type="protein sequence ID" value="EEA25193.1"/>
    <property type="molecule type" value="Genomic_DNA"/>
</dbReference>
<dbReference type="InterPro" id="IPR012338">
    <property type="entry name" value="Beta-lactam/transpept-like"/>
</dbReference>
<dbReference type="Pfam" id="PF00144">
    <property type="entry name" value="Beta-lactamase"/>
    <property type="match status" value="1"/>
</dbReference>
<reference evidence="5" key="1">
    <citation type="journal article" date="2015" name="Genome Announc.">
        <title>Genome sequence of the AIDS-associated pathogen Penicillium marneffei (ATCC18224) and its near taxonomic relative Talaromyces stipitatus (ATCC10500).</title>
        <authorList>
            <person name="Nierman W.C."/>
            <person name="Fedorova-Abrams N.D."/>
            <person name="Andrianopoulos A."/>
        </authorList>
    </citation>
    <scope>NUCLEOTIDE SEQUENCE [LARGE SCALE GENOMIC DNA]</scope>
    <source>
        <strain evidence="5">ATCC 18224 / CBS 334.59 / QM 7333</strain>
    </source>
</reference>
<dbReference type="SUPFAM" id="SSF56601">
    <property type="entry name" value="beta-lactamase/transpeptidase-like"/>
    <property type="match status" value="1"/>
</dbReference>
<organism evidence="4 5">
    <name type="scientific">Talaromyces marneffei (strain ATCC 18224 / CBS 334.59 / QM 7333)</name>
    <name type="common">Penicillium marneffei</name>
    <dbReference type="NCBI Taxonomy" id="441960"/>
    <lineage>
        <taxon>Eukaryota</taxon>
        <taxon>Fungi</taxon>
        <taxon>Dikarya</taxon>
        <taxon>Ascomycota</taxon>
        <taxon>Pezizomycotina</taxon>
        <taxon>Eurotiomycetes</taxon>
        <taxon>Eurotiomycetidae</taxon>
        <taxon>Eurotiales</taxon>
        <taxon>Trichocomaceae</taxon>
        <taxon>Talaromyces</taxon>
        <taxon>Talaromyces sect. Talaromyces</taxon>
    </lineage>
</organism>